<organism evidence="1 2">
    <name type="scientific">Planctopirus hydrillae</name>
    <dbReference type="NCBI Taxonomy" id="1841610"/>
    <lineage>
        <taxon>Bacteria</taxon>
        <taxon>Pseudomonadati</taxon>
        <taxon>Planctomycetota</taxon>
        <taxon>Planctomycetia</taxon>
        <taxon>Planctomycetales</taxon>
        <taxon>Planctomycetaceae</taxon>
        <taxon>Planctopirus</taxon>
    </lineage>
</organism>
<dbReference type="EMBL" id="LYDR01000137">
    <property type="protein sequence ID" value="ODA29273.1"/>
    <property type="molecule type" value="Genomic_DNA"/>
</dbReference>
<reference evidence="1 2" key="1">
    <citation type="submission" date="2016-05" db="EMBL/GenBank/DDBJ databases">
        <title>Genomic and physiological characterization of Planctopirus sp. isolated from fresh water lake.</title>
        <authorList>
            <person name="Subhash Y."/>
            <person name="Ramana C."/>
        </authorList>
    </citation>
    <scope>NUCLEOTIDE SEQUENCE [LARGE SCALE GENOMIC DNA]</scope>
    <source>
        <strain evidence="1 2">JC280</strain>
    </source>
</reference>
<dbReference type="OrthoDB" id="9859261at2"/>
<keyword evidence="2" id="KW-1185">Reference proteome</keyword>
<evidence type="ECO:0000313" key="2">
    <source>
        <dbReference type="Proteomes" id="UP000094828"/>
    </source>
</evidence>
<sequence length="85" mass="9459">MKVAGKLLEQLPGLQIDLREQADCIRKEAKMQRCACAQNLGRLAGFPRLARGPPEKIVRLCVVWIDHSVCKASHHAQSDSALVRK</sequence>
<accession>A0A1C3E7R3</accession>
<protein>
    <submittedName>
        <fullName evidence="1">Uncharacterized protein</fullName>
    </submittedName>
</protein>
<dbReference type="AlphaFoldDB" id="A0A1C3E7R3"/>
<name>A0A1C3E7R3_9PLAN</name>
<proteinExistence type="predicted"/>
<dbReference type="Proteomes" id="UP000094828">
    <property type="component" value="Unassembled WGS sequence"/>
</dbReference>
<evidence type="ECO:0000313" key="1">
    <source>
        <dbReference type="EMBL" id="ODA29273.1"/>
    </source>
</evidence>
<gene>
    <name evidence="1" type="ORF">A6X21_09235</name>
</gene>
<comment type="caution">
    <text evidence="1">The sequence shown here is derived from an EMBL/GenBank/DDBJ whole genome shotgun (WGS) entry which is preliminary data.</text>
</comment>